<evidence type="ECO:0000313" key="3">
    <source>
        <dbReference type="Proteomes" id="UP000178646"/>
    </source>
</evidence>
<evidence type="ECO:0000256" key="1">
    <source>
        <dbReference type="SAM" id="Phobius"/>
    </source>
</evidence>
<comment type="caution">
    <text evidence="2">The sequence shown here is derived from an EMBL/GenBank/DDBJ whole genome shotgun (WGS) entry which is preliminary data.</text>
</comment>
<keyword evidence="1" id="KW-0812">Transmembrane</keyword>
<dbReference type="Proteomes" id="UP000178646">
    <property type="component" value="Unassembled WGS sequence"/>
</dbReference>
<reference evidence="2 3" key="1">
    <citation type="journal article" date="2016" name="Nat. Commun.">
        <title>Thousands of microbial genomes shed light on interconnected biogeochemical processes in an aquifer system.</title>
        <authorList>
            <person name="Anantharaman K."/>
            <person name="Brown C.T."/>
            <person name="Hug L.A."/>
            <person name="Sharon I."/>
            <person name="Castelle C.J."/>
            <person name="Probst A.J."/>
            <person name="Thomas B.C."/>
            <person name="Singh A."/>
            <person name="Wilkins M.J."/>
            <person name="Karaoz U."/>
            <person name="Brodie E.L."/>
            <person name="Williams K.H."/>
            <person name="Hubbard S.S."/>
            <person name="Banfield J.F."/>
        </authorList>
    </citation>
    <scope>NUCLEOTIDE SEQUENCE [LARGE SCALE GENOMIC DNA]</scope>
</reference>
<sequence length="89" mass="10006">MSDEATKLISNIKAYIFNPIIGFMFAVAVVMFIYGIVEYIWSADNEDKVAVGKKHMIWGIVGMSVMVAVYGILNILSKFWLELGWRAGL</sequence>
<feature type="transmembrane region" description="Helical" evidence="1">
    <location>
        <begin position="56"/>
        <end position="76"/>
    </location>
</feature>
<name>A0A1G2PMZ6_9BACT</name>
<gene>
    <name evidence="2" type="ORF">A2W59_02010</name>
</gene>
<protein>
    <submittedName>
        <fullName evidence="2">Uncharacterized protein</fullName>
    </submittedName>
</protein>
<feature type="transmembrane region" description="Helical" evidence="1">
    <location>
        <begin position="12"/>
        <end position="36"/>
    </location>
</feature>
<organism evidence="2 3">
    <name type="scientific">Candidatus Terrybacteria bacterium RIFCSPHIGHO2_02_41_19</name>
    <dbReference type="NCBI Taxonomy" id="1802364"/>
    <lineage>
        <taxon>Bacteria</taxon>
        <taxon>Candidatus Terryibacteriota</taxon>
    </lineage>
</organism>
<dbReference type="Pfam" id="PF18895">
    <property type="entry name" value="T4SS_pilin"/>
    <property type="match status" value="1"/>
</dbReference>
<accession>A0A1G2PMZ6</accession>
<keyword evidence="1" id="KW-0472">Membrane</keyword>
<dbReference type="InterPro" id="IPR043993">
    <property type="entry name" value="T4SS_pilin"/>
</dbReference>
<keyword evidence="1" id="KW-1133">Transmembrane helix</keyword>
<evidence type="ECO:0000313" key="2">
    <source>
        <dbReference type="EMBL" id="OHA49633.1"/>
    </source>
</evidence>
<dbReference type="EMBL" id="MHSU01000029">
    <property type="protein sequence ID" value="OHA49633.1"/>
    <property type="molecule type" value="Genomic_DNA"/>
</dbReference>
<dbReference type="AlphaFoldDB" id="A0A1G2PMZ6"/>
<proteinExistence type="predicted"/>